<protein>
    <submittedName>
        <fullName evidence="1">Uncharacterized protein</fullName>
    </submittedName>
</protein>
<dbReference type="GeneID" id="4055876"/>
<dbReference type="AlphaFoldDB" id="Q6R9H5"/>
<evidence type="ECO:0000313" key="2">
    <source>
        <dbReference type="Proteomes" id="UP000007305"/>
    </source>
</evidence>
<sequence>MEPYRSTKRRCSREGRAYLQIRYQLSSKISFITKEMAPKQLICNPDTSKHGQIDPKNQRALAKSRLLKSLTYNASLLLSTILVSKNVPISAATRLSHLLFLVILQLE</sequence>
<keyword evidence="1" id="KW-0496">Mitochondrion</keyword>
<keyword evidence="2" id="KW-1185">Reference proteome</keyword>
<evidence type="ECO:0000313" key="1">
    <source>
        <dbReference type="EMBL" id="AAR91156.1"/>
    </source>
</evidence>
<organism evidence="1 2">
    <name type="scientific">Zea mays</name>
    <name type="common">Maize</name>
    <dbReference type="NCBI Taxonomy" id="4577"/>
    <lineage>
        <taxon>Eukaryota</taxon>
        <taxon>Viridiplantae</taxon>
        <taxon>Streptophyta</taxon>
        <taxon>Embryophyta</taxon>
        <taxon>Tracheophyta</taxon>
        <taxon>Spermatophyta</taxon>
        <taxon>Magnoliopsida</taxon>
        <taxon>Liliopsida</taxon>
        <taxon>Poales</taxon>
        <taxon>Poaceae</taxon>
        <taxon>PACMAD clade</taxon>
        <taxon>Panicoideae</taxon>
        <taxon>Andropogonodae</taxon>
        <taxon>Andropogoneae</taxon>
        <taxon>Tripsacinae</taxon>
        <taxon>Zea</taxon>
    </lineage>
</organism>
<proteinExistence type="predicted"/>
<dbReference type="HOGENOM" id="CLU_2213753_0_0_1"/>
<dbReference type="Proteomes" id="UP000007305">
    <property type="component" value="Mitochondrion"/>
</dbReference>
<dbReference type="InParanoid" id="Q6R9H5"/>
<accession>Q6R9H5</accession>
<reference evidence="1 2" key="1">
    <citation type="journal article" date="2004" name="Plant Physiol.">
        <title>Sequence and comparative analysis of the maize NB mitochondrial genome.</title>
        <authorList>
            <person name="Clifton S.W."/>
            <person name="Minx P."/>
            <person name="Fauron C.M.-R."/>
            <person name="Gibson M."/>
            <person name="Allen J.O."/>
            <person name="Sun H."/>
            <person name="Thompson M."/>
            <person name="Barbazuk W.B."/>
            <person name="Kanuganti S."/>
            <person name="Tayloe C."/>
            <person name="Meyer L."/>
            <person name="Wilson R.K."/>
            <person name="Newton K.J."/>
        </authorList>
    </citation>
    <scope>NUCLEOTIDE SEQUENCE</scope>
    <source>
        <strain evidence="2">cv. B37N</strain>
    </source>
</reference>
<name>Q6R9H5_MAIZE</name>
<dbReference type="RefSeq" id="YP_588333.1">
    <property type="nucleotide sequence ID" value="NC_007982.1"/>
</dbReference>
<dbReference type="EMBL" id="AY506529">
    <property type="protein sequence ID" value="AAR91156.1"/>
    <property type="molecule type" value="Genomic_DNA"/>
</dbReference>
<geneLocation type="mitochondrion" evidence="1"/>
<dbReference type="PaxDb" id="4577-GRMZM5G825467_P01"/>
<gene>
    <name evidence="1" type="primary">orf107-c</name>
</gene>